<dbReference type="PANTHER" id="PTHR47561">
    <property type="entry name" value="POLYSACCHARIDE DEACETYLASE FAMILY PROTEIN (AFU_ORTHOLOGUE AFUA_6G05030)"/>
    <property type="match status" value="1"/>
</dbReference>
<evidence type="ECO:0000313" key="3">
    <source>
        <dbReference type="Proteomes" id="UP000811899"/>
    </source>
</evidence>
<dbReference type="SUPFAM" id="SSF88713">
    <property type="entry name" value="Glycoside hydrolase/deacetylase"/>
    <property type="match status" value="1"/>
</dbReference>
<name>A0AAW4L649_9BACT</name>
<dbReference type="GO" id="GO:0005975">
    <property type="term" value="P:carbohydrate metabolic process"/>
    <property type="evidence" value="ECO:0007669"/>
    <property type="project" value="InterPro"/>
</dbReference>
<dbReference type="InterPro" id="IPR011330">
    <property type="entry name" value="Glyco_hydro/deAcase_b/a-brl"/>
</dbReference>
<dbReference type="EMBL" id="JAHCVJ010000010">
    <property type="protein sequence ID" value="MBT0666269.1"/>
    <property type="molecule type" value="Genomic_DNA"/>
</dbReference>
<keyword evidence="2" id="KW-0378">Hydrolase</keyword>
<dbReference type="Pfam" id="PF01522">
    <property type="entry name" value="Polysacc_deac_1"/>
    <property type="match status" value="1"/>
</dbReference>
<evidence type="ECO:0000259" key="1">
    <source>
        <dbReference type="PROSITE" id="PS51677"/>
    </source>
</evidence>
<reference evidence="2 3" key="1">
    <citation type="submission" date="2021-05" db="EMBL/GenBank/DDBJ databases">
        <title>The draft genome of Geobacter pelophilus DSM 12255.</title>
        <authorList>
            <person name="Xu Z."/>
            <person name="Masuda Y."/>
            <person name="Itoh H."/>
            <person name="Senoo K."/>
        </authorList>
    </citation>
    <scope>NUCLEOTIDE SEQUENCE [LARGE SCALE GENOMIC DNA]</scope>
    <source>
        <strain evidence="2 3">DSM 12255</strain>
    </source>
</reference>
<dbReference type="PROSITE" id="PS51677">
    <property type="entry name" value="NODB"/>
    <property type="match status" value="1"/>
</dbReference>
<protein>
    <submittedName>
        <fullName evidence="2">4-deoxy-4-formamido-L-arabinose-phosphoundecaprenol deformylase</fullName>
        <ecNumber evidence="2">3.5.1.n3</ecNumber>
    </submittedName>
</protein>
<dbReference type="RefSeq" id="WP_214173043.1">
    <property type="nucleotide sequence ID" value="NZ_JAHCVJ010000010.1"/>
</dbReference>
<organism evidence="2 3">
    <name type="scientific">Geoanaerobacter pelophilus</name>
    <dbReference type="NCBI Taxonomy" id="60036"/>
    <lineage>
        <taxon>Bacteria</taxon>
        <taxon>Pseudomonadati</taxon>
        <taxon>Thermodesulfobacteriota</taxon>
        <taxon>Desulfuromonadia</taxon>
        <taxon>Geobacterales</taxon>
        <taxon>Geobacteraceae</taxon>
        <taxon>Geoanaerobacter</taxon>
    </lineage>
</organism>
<dbReference type="EC" id="3.5.1.n3" evidence="2"/>
<dbReference type="Proteomes" id="UP000811899">
    <property type="component" value="Unassembled WGS sequence"/>
</dbReference>
<sequence>MSNQSTVVALKVDVDTYAGTRDGVPRLVELLGRFGIRATFYFSLGPDNSGKVIKRIFKKGFLRKMFRTGAPSAYGLRTMLYGTILPPPYIAERLPDVIFGVEQSGHEVGIHCWDHVKWHDYLPWLPKQAALMELGRASAAFEDIFGRRARTTAAPGWTVTPDSLEIQDAMGLFFCSDSRGTHPFYPVMEGRRFTTLQIPTTWPTLDEILGENGITLDTINDHYLSLIKPGLNVHTIHAELEGNAYTETFTRLLERLIDKGVRFATLGEAAQEYADAAPDCELQMSYTGGRAMPVAIQGG</sequence>
<accession>A0AAW4L649</accession>
<comment type="caution">
    <text evidence="2">The sequence shown here is derived from an EMBL/GenBank/DDBJ whole genome shotgun (WGS) entry which is preliminary data.</text>
</comment>
<dbReference type="AlphaFoldDB" id="A0AAW4L649"/>
<dbReference type="Gene3D" id="3.20.20.370">
    <property type="entry name" value="Glycoside hydrolase/deacetylase"/>
    <property type="match status" value="1"/>
</dbReference>
<dbReference type="InterPro" id="IPR002509">
    <property type="entry name" value="NODB_dom"/>
</dbReference>
<proteinExistence type="predicted"/>
<feature type="domain" description="NodB homology" evidence="1">
    <location>
        <begin position="6"/>
        <end position="264"/>
    </location>
</feature>
<dbReference type="PANTHER" id="PTHR47561:SF1">
    <property type="entry name" value="POLYSACCHARIDE DEACETYLASE FAMILY PROTEIN (AFU_ORTHOLOGUE AFUA_6G05030)"/>
    <property type="match status" value="1"/>
</dbReference>
<keyword evidence="3" id="KW-1185">Reference proteome</keyword>
<evidence type="ECO:0000313" key="2">
    <source>
        <dbReference type="EMBL" id="MBT0666269.1"/>
    </source>
</evidence>
<dbReference type="GO" id="GO:0016810">
    <property type="term" value="F:hydrolase activity, acting on carbon-nitrogen (but not peptide) bonds"/>
    <property type="evidence" value="ECO:0007669"/>
    <property type="project" value="InterPro"/>
</dbReference>
<gene>
    <name evidence="2" type="ORF">KI809_18310</name>
</gene>